<dbReference type="eggNOG" id="ENOG5032YXC">
    <property type="taxonomic scope" value="Bacteria"/>
</dbReference>
<feature type="transmembrane region" description="Helical" evidence="1">
    <location>
        <begin position="46"/>
        <end position="68"/>
    </location>
</feature>
<dbReference type="STRING" id="1499967.U27_03157"/>
<evidence type="ECO:0008006" key="4">
    <source>
        <dbReference type="Google" id="ProtNLM"/>
    </source>
</evidence>
<evidence type="ECO:0000256" key="1">
    <source>
        <dbReference type="SAM" id="Phobius"/>
    </source>
</evidence>
<keyword evidence="1" id="KW-1133">Transmembrane helix</keyword>
<accession>A0A081BV40</accession>
<evidence type="ECO:0000313" key="3">
    <source>
        <dbReference type="Proteomes" id="UP000030661"/>
    </source>
</evidence>
<gene>
    <name evidence="2" type="ORF">U27_03157</name>
</gene>
<proteinExistence type="predicted"/>
<organism evidence="2">
    <name type="scientific">Vecturithrix granuli</name>
    <dbReference type="NCBI Taxonomy" id="1499967"/>
    <lineage>
        <taxon>Bacteria</taxon>
        <taxon>Candidatus Moduliflexota</taxon>
        <taxon>Candidatus Vecturitrichia</taxon>
        <taxon>Candidatus Vecturitrichales</taxon>
        <taxon>Candidatus Vecturitrichaceae</taxon>
        <taxon>Candidatus Vecturithrix</taxon>
    </lineage>
</organism>
<dbReference type="AlphaFoldDB" id="A0A081BV40"/>
<keyword evidence="1" id="KW-0812">Transmembrane</keyword>
<dbReference type="Proteomes" id="UP000030661">
    <property type="component" value="Unassembled WGS sequence"/>
</dbReference>
<keyword evidence="3" id="KW-1185">Reference proteome</keyword>
<protein>
    <recommendedName>
        <fullName evidence="4">DUF3185 domain-containing protein</fullName>
    </recommendedName>
</protein>
<name>A0A081BV40_VECG1</name>
<evidence type="ECO:0000313" key="2">
    <source>
        <dbReference type="EMBL" id="GAK56195.1"/>
    </source>
</evidence>
<reference evidence="2" key="1">
    <citation type="journal article" date="2015" name="PeerJ">
        <title>First genomic representation of candidate bacterial phylum KSB3 points to enhanced environmental sensing as a trigger of wastewater bulking.</title>
        <authorList>
            <person name="Sekiguchi Y."/>
            <person name="Ohashi A."/>
            <person name="Parks D.H."/>
            <person name="Yamauchi T."/>
            <person name="Tyson G.W."/>
            <person name="Hugenholtz P."/>
        </authorList>
    </citation>
    <scope>NUCLEOTIDE SEQUENCE [LARGE SCALE GENOMIC DNA]</scope>
</reference>
<keyword evidence="1" id="KW-0472">Membrane</keyword>
<sequence length="73" mass="7555">MSTMKIAAIVLIAAGVLGLVYGSFSYTRETHELKVGPVDVSVKDKQTVAIPIGAGVGAIAVGAILLMLERKKS</sequence>
<dbReference type="EMBL" id="DF820464">
    <property type="protein sequence ID" value="GAK56195.1"/>
    <property type="molecule type" value="Genomic_DNA"/>
</dbReference>
<dbReference type="HOGENOM" id="CLU_201154_0_0_0"/>